<dbReference type="SUPFAM" id="SSF47384">
    <property type="entry name" value="Homodimeric domain of signal transducing histidine kinase"/>
    <property type="match status" value="1"/>
</dbReference>
<dbReference type="AlphaFoldDB" id="A0A0E3ZRB0"/>
<dbReference type="Pfam" id="PF00512">
    <property type="entry name" value="HisKA"/>
    <property type="match status" value="1"/>
</dbReference>
<feature type="transmembrane region" description="Helical" evidence="5">
    <location>
        <begin position="38"/>
        <end position="58"/>
    </location>
</feature>
<dbReference type="PANTHER" id="PTHR43065">
    <property type="entry name" value="SENSOR HISTIDINE KINASE"/>
    <property type="match status" value="1"/>
</dbReference>
<sequence length="457" mass="51128">MNVSSPEGIGTVLLAAGAFQFTRRFLDTPTRLPAWEPYLQKIWVVFGVFIGLSALFSIDLSNGWVALGVSLVYVYMLMQLYYYQPARMVLLAVAPFLLFWVIGSFIEHYAPTYYKHNDDFIDNSIGFSTIWLGTFLVIANRQKKTLLKVEQERAREAEERRIIEAKKQELEYLVAERTAEITQQKEELEHALVELKSTQNQLIQSEKMASLGELTAGIAHEIQNPLNFVNNFSEVSIELIDELAEEQAKPDRDLDLEAELLTDLKQNLQKINHHGGRASSIVKGMLQHSRASTGQREPIDLNALCDEYLRLAYHGLRAKDKSFNALFNTDLDASMGVVSVLPQDISRVLLNLFTNAFYAVQQRQKKGETPGYQPTVTVSTRCAGNEAVITVSDNGTGIPEDLKQKIFQPFFTTKPTGEGTGLGLSLAYDIVTKGHNGTLEVESKEGEGTTFIIKLPA</sequence>
<dbReference type="PRINTS" id="PR00344">
    <property type="entry name" value="BCTRLSENSOR"/>
</dbReference>
<evidence type="ECO:0000259" key="6">
    <source>
        <dbReference type="PROSITE" id="PS50109"/>
    </source>
</evidence>
<dbReference type="RefSeq" id="WP_046375141.1">
    <property type="nucleotide sequence ID" value="NZ_CP010429.1"/>
</dbReference>
<keyword evidence="5" id="KW-0472">Membrane</keyword>
<keyword evidence="3" id="KW-0597">Phosphoprotein</keyword>
<organism evidence="7 8">
    <name type="scientific">Spirosoma radiotolerans</name>
    <dbReference type="NCBI Taxonomy" id="1379870"/>
    <lineage>
        <taxon>Bacteria</taxon>
        <taxon>Pseudomonadati</taxon>
        <taxon>Bacteroidota</taxon>
        <taxon>Cytophagia</taxon>
        <taxon>Cytophagales</taxon>
        <taxon>Cytophagaceae</taxon>
        <taxon>Spirosoma</taxon>
    </lineage>
</organism>
<evidence type="ECO:0000256" key="1">
    <source>
        <dbReference type="ARBA" id="ARBA00000085"/>
    </source>
</evidence>
<dbReference type="KEGG" id="srd:SD10_00180"/>
<dbReference type="OrthoDB" id="9806995at2"/>
<accession>A0A0E3ZRB0</accession>
<keyword evidence="5" id="KW-1133">Transmembrane helix</keyword>
<dbReference type="PATRIC" id="fig|1379870.5.peg.41"/>
<evidence type="ECO:0000256" key="5">
    <source>
        <dbReference type="SAM" id="Phobius"/>
    </source>
</evidence>
<keyword evidence="7" id="KW-0808">Transferase</keyword>
<dbReference type="InterPro" id="IPR036890">
    <property type="entry name" value="HATPase_C_sf"/>
</dbReference>
<dbReference type="Pfam" id="PF02518">
    <property type="entry name" value="HATPase_c"/>
    <property type="match status" value="1"/>
</dbReference>
<feature type="domain" description="Histidine kinase" evidence="6">
    <location>
        <begin position="217"/>
        <end position="457"/>
    </location>
</feature>
<name>A0A0E3ZRB0_9BACT</name>
<dbReference type="EC" id="2.7.13.3" evidence="2"/>
<reference evidence="7 8" key="1">
    <citation type="journal article" date="2014" name="Curr. Microbiol.">
        <title>Spirosoma radiotolerans sp. nov., a gamma-radiation-resistant bacterium isolated from gamma ray-irradiated soil.</title>
        <authorList>
            <person name="Lee J.J."/>
            <person name="Srinivasan S."/>
            <person name="Lim S."/>
            <person name="Joe M."/>
            <person name="Im S."/>
            <person name="Bae S.I."/>
            <person name="Park K.R."/>
            <person name="Han J.H."/>
            <person name="Park S.H."/>
            <person name="Joo B.M."/>
            <person name="Park S.J."/>
            <person name="Kim M.K."/>
        </authorList>
    </citation>
    <scope>NUCLEOTIDE SEQUENCE [LARGE SCALE GENOMIC DNA]</scope>
    <source>
        <strain evidence="7 8">DG5A</strain>
    </source>
</reference>
<keyword evidence="7" id="KW-0418">Kinase</keyword>
<dbReference type="InterPro" id="IPR003661">
    <property type="entry name" value="HisK_dim/P_dom"/>
</dbReference>
<comment type="catalytic activity">
    <reaction evidence="1">
        <text>ATP + protein L-histidine = ADP + protein N-phospho-L-histidine.</text>
        <dbReference type="EC" id="2.7.13.3"/>
    </reaction>
</comment>
<dbReference type="PROSITE" id="PS50109">
    <property type="entry name" value="HIS_KIN"/>
    <property type="match status" value="1"/>
</dbReference>
<dbReference type="SMART" id="SM00388">
    <property type="entry name" value="HisKA"/>
    <property type="match status" value="1"/>
</dbReference>
<dbReference type="Proteomes" id="UP000033054">
    <property type="component" value="Chromosome"/>
</dbReference>
<feature type="coiled-coil region" evidence="4">
    <location>
        <begin position="139"/>
        <end position="205"/>
    </location>
</feature>
<evidence type="ECO:0000313" key="8">
    <source>
        <dbReference type="Proteomes" id="UP000033054"/>
    </source>
</evidence>
<dbReference type="InterPro" id="IPR003594">
    <property type="entry name" value="HATPase_dom"/>
</dbReference>
<dbReference type="SUPFAM" id="SSF55874">
    <property type="entry name" value="ATPase domain of HSP90 chaperone/DNA topoisomerase II/histidine kinase"/>
    <property type="match status" value="1"/>
</dbReference>
<keyword evidence="5" id="KW-0812">Transmembrane</keyword>
<dbReference type="PANTHER" id="PTHR43065:SF42">
    <property type="entry name" value="TWO-COMPONENT SENSOR PPRA"/>
    <property type="match status" value="1"/>
</dbReference>
<dbReference type="InterPro" id="IPR004358">
    <property type="entry name" value="Sig_transdc_His_kin-like_C"/>
</dbReference>
<dbReference type="Gene3D" id="3.30.565.10">
    <property type="entry name" value="Histidine kinase-like ATPase, C-terminal domain"/>
    <property type="match status" value="1"/>
</dbReference>
<evidence type="ECO:0000256" key="4">
    <source>
        <dbReference type="SAM" id="Coils"/>
    </source>
</evidence>
<evidence type="ECO:0000256" key="3">
    <source>
        <dbReference type="ARBA" id="ARBA00022553"/>
    </source>
</evidence>
<dbReference type="STRING" id="1379870.SD10_00180"/>
<feature type="transmembrane region" description="Helical" evidence="5">
    <location>
        <begin position="120"/>
        <end position="139"/>
    </location>
</feature>
<dbReference type="SMART" id="SM00387">
    <property type="entry name" value="HATPase_c"/>
    <property type="match status" value="1"/>
</dbReference>
<keyword evidence="8" id="KW-1185">Reference proteome</keyword>
<keyword evidence="4" id="KW-0175">Coiled coil</keyword>
<dbReference type="Gene3D" id="1.10.287.130">
    <property type="match status" value="1"/>
</dbReference>
<evidence type="ECO:0000256" key="2">
    <source>
        <dbReference type="ARBA" id="ARBA00012438"/>
    </source>
</evidence>
<gene>
    <name evidence="7" type="ORF">SD10_00180</name>
</gene>
<proteinExistence type="predicted"/>
<dbReference type="InterPro" id="IPR005467">
    <property type="entry name" value="His_kinase_dom"/>
</dbReference>
<dbReference type="EMBL" id="CP010429">
    <property type="protein sequence ID" value="AKD53553.1"/>
    <property type="molecule type" value="Genomic_DNA"/>
</dbReference>
<dbReference type="InterPro" id="IPR036097">
    <property type="entry name" value="HisK_dim/P_sf"/>
</dbReference>
<protein>
    <recommendedName>
        <fullName evidence="2">histidine kinase</fullName>
        <ecNumber evidence="2">2.7.13.3</ecNumber>
    </recommendedName>
</protein>
<evidence type="ECO:0000313" key="7">
    <source>
        <dbReference type="EMBL" id="AKD53553.1"/>
    </source>
</evidence>
<dbReference type="GO" id="GO:0000155">
    <property type="term" value="F:phosphorelay sensor kinase activity"/>
    <property type="evidence" value="ECO:0007669"/>
    <property type="project" value="InterPro"/>
</dbReference>
<feature type="transmembrane region" description="Helical" evidence="5">
    <location>
        <begin position="89"/>
        <end position="108"/>
    </location>
</feature>
<dbReference type="CDD" id="cd00082">
    <property type="entry name" value="HisKA"/>
    <property type="match status" value="1"/>
</dbReference>
<dbReference type="HOGENOM" id="CLU_603737_0_0_10"/>